<keyword evidence="1" id="KW-0472">Membrane</keyword>
<gene>
    <name evidence="2" type="ORF">GCM10007392_31210</name>
</gene>
<protein>
    <recommendedName>
        <fullName evidence="4">MFS transporter permease</fullName>
    </recommendedName>
</protein>
<reference evidence="2" key="1">
    <citation type="journal article" date="2014" name="Int. J. Syst. Evol. Microbiol.">
        <title>Complete genome sequence of Corynebacterium casei LMG S-19264T (=DSM 44701T), isolated from a smear-ripened cheese.</title>
        <authorList>
            <consortium name="US DOE Joint Genome Institute (JGI-PGF)"/>
            <person name="Walter F."/>
            <person name="Albersmeier A."/>
            <person name="Kalinowski J."/>
            <person name="Ruckert C."/>
        </authorList>
    </citation>
    <scope>NUCLEOTIDE SEQUENCE</scope>
    <source>
        <strain evidence="2">KCTC 22169</strain>
    </source>
</reference>
<name>A0A918KEM9_9GAMM</name>
<feature type="transmembrane region" description="Helical" evidence="1">
    <location>
        <begin position="119"/>
        <end position="140"/>
    </location>
</feature>
<feature type="transmembrane region" description="Helical" evidence="1">
    <location>
        <begin position="57"/>
        <end position="77"/>
    </location>
</feature>
<comment type="caution">
    <text evidence="2">The sequence shown here is derived from an EMBL/GenBank/DDBJ whole genome shotgun (WGS) entry which is preliminary data.</text>
</comment>
<sequence length="221" mass="24064">MTFWERYRPEELLLFSEQVYWRLFDLHNQAWWPAPIIALLLGGGLILATVRPTPARLRVCLGGLATLWVFVGFAYLNARYATINWAARYAVPLFVVEAVLLVAAALFPGTGRVRDHRRAWPGLVGPGLIVYAVILHPLTALSRETGLSGAEVFGLTPDPLAIATLGTLSLSGNRLPAMALSAAPTIWLLVSATTLFALDSILAWVPLCAVVLAWAALLNPR</sequence>
<feature type="transmembrane region" description="Helical" evidence="1">
    <location>
        <begin position="201"/>
        <end position="218"/>
    </location>
</feature>
<evidence type="ECO:0000313" key="2">
    <source>
        <dbReference type="EMBL" id="GGX60946.1"/>
    </source>
</evidence>
<dbReference type="InterPro" id="IPR045708">
    <property type="entry name" value="DUF6064"/>
</dbReference>
<accession>A0A918KEM9</accession>
<keyword evidence="1" id="KW-0812">Transmembrane</keyword>
<dbReference type="Pfam" id="PF19540">
    <property type="entry name" value="DUF6064"/>
    <property type="match status" value="1"/>
</dbReference>
<proteinExistence type="predicted"/>
<feature type="transmembrane region" description="Helical" evidence="1">
    <location>
        <begin position="89"/>
        <end position="107"/>
    </location>
</feature>
<dbReference type="AlphaFoldDB" id="A0A918KEM9"/>
<evidence type="ECO:0000313" key="3">
    <source>
        <dbReference type="Proteomes" id="UP000626148"/>
    </source>
</evidence>
<organism evidence="2 3">
    <name type="scientific">Saccharospirillum salsuginis</name>
    <dbReference type="NCBI Taxonomy" id="418750"/>
    <lineage>
        <taxon>Bacteria</taxon>
        <taxon>Pseudomonadati</taxon>
        <taxon>Pseudomonadota</taxon>
        <taxon>Gammaproteobacteria</taxon>
        <taxon>Oceanospirillales</taxon>
        <taxon>Saccharospirillaceae</taxon>
        <taxon>Saccharospirillum</taxon>
    </lineage>
</organism>
<dbReference type="RefSeq" id="WP_189610312.1">
    <property type="nucleotide sequence ID" value="NZ_BMXR01000007.1"/>
</dbReference>
<evidence type="ECO:0000256" key="1">
    <source>
        <dbReference type="SAM" id="Phobius"/>
    </source>
</evidence>
<dbReference type="Proteomes" id="UP000626148">
    <property type="component" value="Unassembled WGS sequence"/>
</dbReference>
<reference evidence="2" key="2">
    <citation type="submission" date="2020-09" db="EMBL/GenBank/DDBJ databases">
        <authorList>
            <person name="Sun Q."/>
            <person name="Kim S."/>
        </authorList>
    </citation>
    <scope>NUCLEOTIDE SEQUENCE</scope>
    <source>
        <strain evidence="2">KCTC 22169</strain>
    </source>
</reference>
<feature type="transmembrane region" description="Helical" evidence="1">
    <location>
        <begin position="30"/>
        <end position="50"/>
    </location>
</feature>
<keyword evidence="3" id="KW-1185">Reference proteome</keyword>
<evidence type="ECO:0008006" key="4">
    <source>
        <dbReference type="Google" id="ProtNLM"/>
    </source>
</evidence>
<keyword evidence="1" id="KW-1133">Transmembrane helix</keyword>
<dbReference type="EMBL" id="BMXR01000007">
    <property type="protein sequence ID" value="GGX60946.1"/>
    <property type="molecule type" value="Genomic_DNA"/>
</dbReference>